<evidence type="ECO:0000313" key="2">
    <source>
        <dbReference type="Proteomes" id="UP000046395"/>
    </source>
</evidence>
<dbReference type="WBParaSite" id="TMUE_1000004500.1">
    <property type="protein sequence ID" value="TMUE_1000004500.1"/>
    <property type="gene ID" value="WBGene00298978"/>
</dbReference>
<dbReference type="AlphaFoldDB" id="A0A5S6QBN1"/>
<reference evidence="3" key="1">
    <citation type="submission" date="2019-12" db="UniProtKB">
        <authorList>
            <consortium name="WormBaseParasite"/>
        </authorList>
    </citation>
    <scope>IDENTIFICATION</scope>
</reference>
<organism evidence="2 3">
    <name type="scientific">Trichuris muris</name>
    <name type="common">Mouse whipworm</name>
    <dbReference type="NCBI Taxonomy" id="70415"/>
    <lineage>
        <taxon>Eukaryota</taxon>
        <taxon>Metazoa</taxon>
        <taxon>Ecdysozoa</taxon>
        <taxon>Nematoda</taxon>
        <taxon>Enoplea</taxon>
        <taxon>Dorylaimia</taxon>
        <taxon>Trichinellida</taxon>
        <taxon>Trichuridae</taxon>
        <taxon>Trichuris</taxon>
    </lineage>
</organism>
<accession>A0A5S6QBN1</accession>
<name>A0A5S6QBN1_TRIMR</name>
<sequence length="97" mass="10480">MDIQNTIMPAQEKLIVASVKPGDLLNQGWGTFLLPRAVWTRIKPLAGRMEWSGGPDVMVCLAGWNDLAGRMEWSRGPDGMVSRAVSGPRTGGSPALF</sequence>
<dbReference type="Proteomes" id="UP000046395">
    <property type="component" value="Unassembled WGS sequence"/>
</dbReference>
<protein>
    <submittedName>
        <fullName evidence="3">Uncharacterized protein</fullName>
    </submittedName>
</protein>
<proteinExistence type="predicted"/>
<evidence type="ECO:0000256" key="1">
    <source>
        <dbReference type="SAM" id="MobiDB-lite"/>
    </source>
</evidence>
<feature type="region of interest" description="Disordered" evidence="1">
    <location>
        <begin position="76"/>
        <end position="97"/>
    </location>
</feature>
<evidence type="ECO:0000313" key="3">
    <source>
        <dbReference type="WBParaSite" id="TMUE_1000004500.1"/>
    </source>
</evidence>
<keyword evidence="2" id="KW-1185">Reference proteome</keyword>